<reference evidence="2 3" key="1">
    <citation type="journal article" date="2013" name="Genome Announc.">
        <title>Draft genome sequences for three mercury-methylating, sulfate-reducing bacteria.</title>
        <authorList>
            <person name="Brown S.D."/>
            <person name="Hurt R.A.Jr."/>
            <person name="Gilmour C.C."/>
            <person name="Elias D.A."/>
        </authorList>
    </citation>
    <scope>NUCLEOTIDE SEQUENCE [LARGE SCALE GENOMIC DNA]</scope>
    <source>
        <strain evidence="2 3">DSM 2059</strain>
    </source>
</reference>
<dbReference type="GO" id="GO:0004519">
    <property type="term" value="F:endonuclease activity"/>
    <property type="evidence" value="ECO:0007669"/>
    <property type="project" value="UniProtKB-KW"/>
</dbReference>
<feature type="domain" description="Endonuclease/exonuclease/phosphatase" evidence="1">
    <location>
        <begin position="10"/>
        <end position="249"/>
    </location>
</feature>
<keyword evidence="3" id="KW-1185">Reference proteome</keyword>
<dbReference type="PANTHER" id="PTHR12121">
    <property type="entry name" value="CARBON CATABOLITE REPRESSOR PROTEIN 4"/>
    <property type="match status" value="1"/>
</dbReference>
<comment type="caution">
    <text evidence="2">The sequence shown here is derived from an EMBL/GenBank/DDBJ whole genome shotgun (WGS) entry which is preliminary data.</text>
</comment>
<name>S7V0I4_DESML</name>
<dbReference type="RefSeq" id="WP_020877185.1">
    <property type="nucleotide sequence ID" value="NZ_ATHJ01000086.1"/>
</dbReference>
<keyword evidence="2" id="KW-0269">Exonuclease</keyword>
<keyword evidence="2" id="KW-0255">Endonuclease</keyword>
<protein>
    <submittedName>
        <fullName evidence="2">Endonuclease/exonuclease/phosphatase</fullName>
    </submittedName>
</protein>
<dbReference type="eggNOG" id="COG3568">
    <property type="taxonomic scope" value="Bacteria"/>
</dbReference>
<dbReference type="InterPro" id="IPR005135">
    <property type="entry name" value="Endo/exonuclease/phosphatase"/>
</dbReference>
<dbReference type="InterPro" id="IPR036691">
    <property type="entry name" value="Endo/exonu/phosph_ase_sf"/>
</dbReference>
<gene>
    <name evidence="2" type="ORF">dsmv_2428</name>
</gene>
<dbReference type="GO" id="GO:0000175">
    <property type="term" value="F:3'-5'-RNA exonuclease activity"/>
    <property type="evidence" value="ECO:0007669"/>
    <property type="project" value="TreeGrafter"/>
</dbReference>
<dbReference type="OrthoDB" id="9793162at2"/>
<dbReference type="Proteomes" id="UP000014977">
    <property type="component" value="Unassembled WGS sequence"/>
</dbReference>
<dbReference type="EMBL" id="ATHJ01000086">
    <property type="protein sequence ID" value="EPR39999.1"/>
    <property type="molecule type" value="Genomic_DNA"/>
</dbReference>
<dbReference type="AlphaFoldDB" id="S7V0I4"/>
<dbReference type="CDD" id="cd09083">
    <property type="entry name" value="EEP-1"/>
    <property type="match status" value="1"/>
</dbReference>
<dbReference type="PATRIC" id="fig|1121405.3.peg.2063"/>
<evidence type="ECO:0000259" key="1">
    <source>
        <dbReference type="Pfam" id="PF03372"/>
    </source>
</evidence>
<dbReference type="Pfam" id="PF03372">
    <property type="entry name" value="Exo_endo_phos"/>
    <property type="match status" value="1"/>
</dbReference>
<evidence type="ECO:0000313" key="2">
    <source>
        <dbReference type="EMBL" id="EPR39999.1"/>
    </source>
</evidence>
<evidence type="ECO:0000313" key="3">
    <source>
        <dbReference type="Proteomes" id="UP000014977"/>
    </source>
</evidence>
<dbReference type="SUPFAM" id="SSF56219">
    <property type="entry name" value="DNase I-like"/>
    <property type="match status" value="1"/>
</dbReference>
<keyword evidence="2" id="KW-0540">Nuclease</keyword>
<dbReference type="InterPro" id="IPR050410">
    <property type="entry name" value="CCR4/nocturin_mRNA_transcr"/>
</dbReference>
<proteinExistence type="predicted"/>
<dbReference type="PANTHER" id="PTHR12121:SF36">
    <property type="entry name" value="ENDONUCLEASE_EXONUCLEASE_PHOSPHATASE DOMAIN-CONTAINING PROTEIN"/>
    <property type="match status" value="1"/>
</dbReference>
<dbReference type="STRING" id="897.B2D07_13575"/>
<dbReference type="Gene3D" id="3.60.10.10">
    <property type="entry name" value="Endonuclease/exonuclease/phosphatase"/>
    <property type="match status" value="1"/>
</dbReference>
<accession>S7V0I4</accession>
<organism evidence="2 3">
    <name type="scientific">Desulfococcus multivorans DSM 2059</name>
    <dbReference type="NCBI Taxonomy" id="1121405"/>
    <lineage>
        <taxon>Bacteria</taxon>
        <taxon>Pseudomonadati</taxon>
        <taxon>Thermodesulfobacteriota</taxon>
        <taxon>Desulfobacteria</taxon>
        <taxon>Desulfobacterales</taxon>
        <taxon>Desulfococcaceae</taxon>
        <taxon>Desulfococcus</taxon>
    </lineage>
</organism>
<keyword evidence="2" id="KW-0378">Hydrolase</keyword>
<sequence>MTLDTISVFSLNIRFGLADDGPNAWRFRKAVFPALIEQYPSDFKAFQEVNNFQADDLAAMLPDYDHVGRRTPAPPFWQNNIIFYRRPWQCHHVDHFFLSPTPDIPSRFRKSRWPRQCTLAVFERKGRQVVCVNTHFDFNEEVQADSAAVILDRLDRLELNASTILTGDFNASPESRCHQVFIEGDPEAGTADGRRFRNAFEPPYPATHHGFSGARIGDHIDWILYRGDLRLNCAKVIYHTVDGRYPSDHFPLWAEFHWASSKG</sequence>